<evidence type="ECO:0000259" key="12">
    <source>
        <dbReference type="Pfam" id="PF25084"/>
    </source>
</evidence>
<keyword evidence="5" id="KW-0648">Protein biosynthesis</keyword>
<accession>A0A7M7PNM7</accession>
<dbReference type="CDD" id="cd04652">
    <property type="entry name" value="LbH_eIF2B_gamma_C"/>
    <property type="match status" value="1"/>
</dbReference>
<dbReference type="KEGG" id="spu:592774"/>
<sequence>MEFQAVIMAAGRGSRMTDLSNNIPKALLPIGNHPMIWYPINMLEKAGFERVIIITLESVGKDLRQKLKSCGEIKLELDIVTIPNDEDWGTAESLRHIRDKIKTDVLVISSDLITDIELHLLADIHRKYDSTITTLLYQQADQGLEGMTVPGTRTKKKSDQRDIIGLDEKGQRMLLMTAEADVEVSLGLKMSLLRKFPCIQFETRLLDAHMYFLKKWVVDFLADSKQGRNLTTLKGEVLPYLVKKQFSRISHASKADDKDSAIINVKQDGQLDLSQYLPYDELSKKSLEMSPWNAHKGEMSRVYQKGDSLRCYTYIASSGMCLRANNVAAYCEANRQVTAQKHLLGDEPLIHPSVNKSKSSGDGKSHSSIGKDCMVGERSSIGDQVSVKRSIIGRHCTIGDKVKINNSVIMDHVTINEGCVIQGTILCPNAHVNKNVDLKDCIVGASQNVVEGASYNGEVIGEGDMMMEI</sequence>
<comment type="subcellular location">
    <subcellularLocation>
        <location evidence="1">Cytoplasm</location>
        <location evidence="1">Cytosol</location>
    </subcellularLocation>
</comment>
<dbReference type="GO" id="GO:0005829">
    <property type="term" value="C:cytosol"/>
    <property type="evidence" value="ECO:0007669"/>
    <property type="project" value="UniProtKB-SubCell"/>
</dbReference>
<evidence type="ECO:0000256" key="5">
    <source>
        <dbReference type="ARBA" id="ARBA00022917"/>
    </source>
</evidence>
<protein>
    <recommendedName>
        <fullName evidence="6">Translation initiation factor eIF2B subunit gamma</fullName>
    </recommendedName>
    <alternativeName>
        <fullName evidence="7">eIF2B GDP-GTP exchange factor subunit gamma</fullName>
    </alternativeName>
</protein>
<dbReference type="OMA" id="NCVINPK"/>
<feature type="domain" description="Nucleotidyl transferase" evidence="11">
    <location>
        <begin position="5"/>
        <end position="245"/>
    </location>
</feature>
<dbReference type="InterPro" id="IPR005835">
    <property type="entry name" value="NTP_transferase_dom"/>
</dbReference>
<reference evidence="13" key="2">
    <citation type="submission" date="2021-01" db="UniProtKB">
        <authorList>
            <consortium name="EnsemblMetazoa"/>
        </authorList>
    </citation>
    <scope>IDENTIFICATION</scope>
</reference>
<dbReference type="InterPro" id="IPR051960">
    <property type="entry name" value="eIF2B_gamma"/>
</dbReference>
<dbReference type="CDD" id="cd04198">
    <property type="entry name" value="eIF-2B_gamma_N"/>
    <property type="match status" value="1"/>
</dbReference>
<proteinExistence type="inferred from homology"/>
<dbReference type="GO" id="GO:0005085">
    <property type="term" value="F:guanyl-nucleotide exchange factor activity"/>
    <property type="evidence" value="ECO:0000318"/>
    <property type="project" value="GO_Central"/>
</dbReference>
<organism evidence="13 14">
    <name type="scientific">Strongylocentrotus purpuratus</name>
    <name type="common">Purple sea urchin</name>
    <dbReference type="NCBI Taxonomy" id="7668"/>
    <lineage>
        <taxon>Eukaryota</taxon>
        <taxon>Metazoa</taxon>
        <taxon>Echinodermata</taxon>
        <taxon>Eleutherozoa</taxon>
        <taxon>Echinozoa</taxon>
        <taxon>Echinoidea</taxon>
        <taxon>Euechinoidea</taxon>
        <taxon>Echinacea</taxon>
        <taxon>Camarodonta</taxon>
        <taxon>Echinidea</taxon>
        <taxon>Strongylocentrotidae</taxon>
        <taxon>Strongylocentrotus</taxon>
    </lineage>
</organism>
<evidence type="ECO:0000256" key="7">
    <source>
        <dbReference type="ARBA" id="ARBA00044229"/>
    </source>
</evidence>
<dbReference type="GO" id="GO:0003743">
    <property type="term" value="F:translation initiation factor activity"/>
    <property type="evidence" value="ECO:0000318"/>
    <property type="project" value="GO_Central"/>
</dbReference>
<evidence type="ECO:0000256" key="3">
    <source>
        <dbReference type="ARBA" id="ARBA00022490"/>
    </source>
</evidence>
<dbReference type="GO" id="GO:0005851">
    <property type="term" value="C:eukaryotic translation initiation factor 2B complex"/>
    <property type="evidence" value="ECO:0000318"/>
    <property type="project" value="GO_Central"/>
</dbReference>
<dbReference type="GeneID" id="592774"/>
<keyword evidence="4" id="KW-0396">Initiation factor</keyword>
<feature type="region of interest" description="Disordered" evidence="10">
    <location>
        <begin position="348"/>
        <end position="369"/>
    </location>
</feature>
<dbReference type="RefSeq" id="XP_030852138.1">
    <property type="nucleotide sequence ID" value="XM_030996278.1"/>
</dbReference>
<evidence type="ECO:0000256" key="6">
    <source>
        <dbReference type="ARBA" id="ARBA00044196"/>
    </source>
</evidence>
<name>A0A7M7PNM7_STRPU</name>
<dbReference type="Proteomes" id="UP000007110">
    <property type="component" value="Unassembled WGS sequence"/>
</dbReference>
<dbReference type="AlphaFoldDB" id="A0A7M7PNM7"/>
<dbReference type="GO" id="GO:0002183">
    <property type="term" value="P:cytoplasmic translational initiation"/>
    <property type="evidence" value="ECO:0000318"/>
    <property type="project" value="GO_Central"/>
</dbReference>
<dbReference type="Gene3D" id="2.160.10.10">
    <property type="entry name" value="Hexapeptide repeat proteins"/>
    <property type="match status" value="1"/>
</dbReference>
<dbReference type="CTD" id="8891"/>
<dbReference type="FunCoup" id="A0A7M7PNM7">
    <property type="interactions" value="1926"/>
</dbReference>
<evidence type="ECO:0000256" key="1">
    <source>
        <dbReference type="ARBA" id="ARBA00004514"/>
    </source>
</evidence>
<keyword evidence="3" id="KW-0963">Cytoplasm</keyword>
<dbReference type="PANTHER" id="PTHR45989:SF1">
    <property type="entry name" value="TRANSLATION INITIATION FACTOR EIF-2B SUBUNIT GAMMA"/>
    <property type="match status" value="1"/>
</dbReference>
<dbReference type="InParanoid" id="A0A7M7PNM7"/>
<evidence type="ECO:0000313" key="14">
    <source>
        <dbReference type="Proteomes" id="UP000007110"/>
    </source>
</evidence>
<dbReference type="PANTHER" id="PTHR45989">
    <property type="entry name" value="TRANSLATION INITIATION FACTOR EIF-2B SUBUNIT GAMMA"/>
    <property type="match status" value="1"/>
</dbReference>
<reference evidence="14" key="1">
    <citation type="submission" date="2015-02" db="EMBL/GenBank/DDBJ databases">
        <title>Genome sequencing for Strongylocentrotus purpuratus.</title>
        <authorList>
            <person name="Murali S."/>
            <person name="Liu Y."/>
            <person name="Vee V."/>
            <person name="English A."/>
            <person name="Wang M."/>
            <person name="Skinner E."/>
            <person name="Han Y."/>
            <person name="Muzny D.M."/>
            <person name="Worley K.C."/>
            <person name="Gibbs R.A."/>
        </authorList>
    </citation>
    <scope>NUCLEOTIDE SEQUENCE</scope>
</reference>
<dbReference type="Pfam" id="PF25084">
    <property type="entry name" value="LbH_EIF2B"/>
    <property type="match status" value="1"/>
</dbReference>
<comment type="function">
    <text evidence="8">Acts as a component of the translation initiation factor 2B (eIF2B) complex, which catalyzes the exchange of GDP for GTP on the eukaryotic initiation factor 2 (eIF2) complex gamma subunit. Its guanine nucleotide exchange factor activity is repressed when bound to eIF2 complex phosphorylated on the alpha subunit, thereby limiting the amount of methionyl-initiator methionine tRNA available to the ribosome and consequently global translation is repressed.</text>
</comment>
<evidence type="ECO:0000256" key="10">
    <source>
        <dbReference type="SAM" id="MobiDB-lite"/>
    </source>
</evidence>
<dbReference type="EnsemblMetazoa" id="XM_030996278">
    <property type="protein sequence ID" value="XP_030852138"/>
    <property type="gene ID" value="LOC592774"/>
</dbReference>
<evidence type="ECO:0000259" key="11">
    <source>
        <dbReference type="Pfam" id="PF00483"/>
    </source>
</evidence>
<dbReference type="Gene3D" id="3.90.550.10">
    <property type="entry name" value="Spore Coat Polysaccharide Biosynthesis Protein SpsA, Chain A"/>
    <property type="match status" value="1"/>
</dbReference>
<dbReference type="Pfam" id="PF00483">
    <property type="entry name" value="NTP_transferase"/>
    <property type="match status" value="1"/>
</dbReference>
<evidence type="ECO:0000313" key="13">
    <source>
        <dbReference type="EnsemblMetazoa" id="XP_030852138"/>
    </source>
</evidence>
<evidence type="ECO:0000256" key="8">
    <source>
        <dbReference type="ARBA" id="ARBA00045373"/>
    </source>
</evidence>
<keyword evidence="14" id="KW-1185">Reference proteome</keyword>
<dbReference type="InterPro" id="IPR056764">
    <property type="entry name" value="LbH_EIF2B3/5"/>
</dbReference>
<evidence type="ECO:0000256" key="9">
    <source>
        <dbReference type="ARBA" id="ARBA00046432"/>
    </source>
</evidence>
<feature type="domain" description="EIF2B subunit epsilon/gamma LbH" evidence="12">
    <location>
        <begin position="365"/>
        <end position="449"/>
    </location>
</feature>
<dbReference type="OrthoDB" id="10250549at2759"/>
<comment type="subunit">
    <text evidence="9">Component of the translation initiation factor 2B (eIF2B) complex which is a heterodecamer of two sets of five different subunits: alpha, beta, gamma, delta and epsilon. Subunits alpha, beta and delta comprise a regulatory subcomplex and subunits epsilon and gamma comprise a catalytic subcomplex. Within the complex, the hexameric regulatory complex resides at the center, with the two heterodimeric catalytic subcomplexes bound on opposite sides.</text>
</comment>
<dbReference type="SUPFAM" id="SSF53448">
    <property type="entry name" value="Nucleotide-diphospho-sugar transferases"/>
    <property type="match status" value="1"/>
</dbReference>
<comment type="similarity">
    <text evidence="2">Belongs to the eIF-2B gamma/epsilon subunits family.</text>
</comment>
<evidence type="ECO:0000256" key="4">
    <source>
        <dbReference type="ARBA" id="ARBA00022540"/>
    </source>
</evidence>
<dbReference type="InterPro" id="IPR029044">
    <property type="entry name" value="Nucleotide-diphossugar_trans"/>
</dbReference>
<evidence type="ECO:0000256" key="2">
    <source>
        <dbReference type="ARBA" id="ARBA00007878"/>
    </source>
</evidence>